<dbReference type="CDD" id="cd12843">
    <property type="entry name" value="Bvu_2165_C_like"/>
    <property type="match status" value="1"/>
</dbReference>
<evidence type="ECO:0000259" key="3">
    <source>
        <dbReference type="Pfam" id="PF13635"/>
    </source>
</evidence>
<gene>
    <name evidence="5" type="ORF">IWA51_06840</name>
</gene>
<evidence type="ECO:0000313" key="6">
    <source>
        <dbReference type="Proteomes" id="UP000595224"/>
    </source>
</evidence>
<dbReference type="InterPro" id="IPR027417">
    <property type="entry name" value="P-loop_NTPase"/>
</dbReference>
<dbReference type="EMBL" id="CP064936">
    <property type="protein sequence ID" value="QPZ99999.1"/>
    <property type="molecule type" value="Genomic_DNA"/>
</dbReference>
<reference evidence="5 6" key="1">
    <citation type="submission" date="2020-11" db="EMBL/GenBank/DDBJ databases">
        <title>Treponema Peruensis nv. sp., first commensal Treponema isolated from human feces.</title>
        <authorList>
            <person name="Belkhou C."/>
            <person name="Raes J."/>
        </authorList>
    </citation>
    <scope>NUCLEOTIDE SEQUENCE [LARGE SCALE GENOMIC DNA]</scope>
    <source>
        <strain evidence="5 6">RCC2812</strain>
    </source>
</reference>
<dbReference type="InterPro" id="IPR041682">
    <property type="entry name" value="AAA_14"/>
</dbReference>
<keyword evidence="1" id="KW-0238">DNA-binding</keyword>
<dbReference type="Gene3D" id="2.70.50.70">
    <property type="match status" value="1"/>
</dbReference>
<dbReference type="Pfam" id="PF13173">
    <property type="entry name" value="AAA_14"/>
    <property type="match status" value="1"/>
</dbReference>
<feature type="domain" description="DUF4469" evidence="4">
    <location>
        <begin position="409"/>
        <end position="514"/>
    </location>
</feature>
<dbReference type="AlphaFoldDB" id="A0A7T3RBE8"/>
<evidence type="ECO:0000256" key="1">
    <source>
        <dbReference type="ARBA" id="ARBA00023125"/>
    </source>
</evidence>
<dbReference type="SUPFAM" id="SSF47729">
    <property type="entry name" value="IHF-like DNA-binding proteins"/>
    <property type="match status" value="1"/>
</dbReference>
<dbReference type="PANTHER" id="PTHR43566:SF2">
    <property type="entry name" value="DUF4143 DOMAIN-CONTAINING PROTEIN"/>
    <property type="match status" value="1"/>
</dbReference>
<keyword evidence="6" id="KW-1185">Reference proteome</keyword>
<proteinExistence type="predicted"/>
<dbReference type="Pfam" id="PF13635">
    <property type="entry name" value="DUF4143"/>
    <property type="match status" value="1"/>
</dbReference>
<dbReference type="Proteomes" id="UP000595224">
    <property type="component" value="Chromosome"/>
</dbReference>
<feature type="domain" description="DUF4143" evidence="3">
    <location>
        <begin position="196"/>
        <end position="264"/>
    </location>
</feature>
<accession>A0A7T3RBE8</accession>
<sequence>MDYINRAAEKLAKEAVETYKSILVTGARQTGKSTMLEELFPDRKVVTFDDQFAEDQAKNNPTEFIDLNPPPVTYDEVQYVPSLFRYIKIACDASKDTGLFCLTGSQPFKLMKAASESLAGRVSIIELSTLSLREMQKTDFDQSFVPTMEYVKARQKSAKKPENIWSIIHRGGYPALQNPKMNWERFFSDYIKTYLERDVRALSAVQDLDTFRRFMIACAARTGQMLNYSNIASEISKDADTVKNWISILETSGIIYILEPYCPSVPIMAATSNLMDSIGNPNGRVSVKLQRNYFSKDSTDKYVGRAIRNTHTVGNVLQLVANKVPQLDIGTVYSVCDALEKVVTESLGGGNSVNCLNLGLFYISCKGSTDGKSSTPEITVKFIPSDLTKTAISKVTVEQTGYSEPQATIAQIQDIDTGGTDRVLTIKGSVQITGKKLLIGGDDSGIWFAPATGDNYVIDETGADWVKVTATLSVNKPGTLLFPLPKELTAGNYRIVLKTRCTSSLHYKRKELVTTISDAVTVKEAS</sequence>
<dbReference type="Pfam" id="PF14734">
    <property type="entry name" value="DUF4469"/>
    <property type="match status" value="1"/>
</dbReference>
<dbReference type="InterPro" id="IPR025420">
    <property type="entry name" value="DUF4143"/>
</dbReference>
<dbReference type="GO" id="GO:0003677">
    <property type="term" value="F:DNA binding"/>
    <property type="evidence" value="ECO:0007669"/>
    <property type="project" value="UniProtKB-KW"/>
</dbReference>
<protein>
    <submittedName>
        <fullName evidence="5">DUF4469 domain-containing protein</fullName>
    </submittedName>
</protein>
<evidence type="ECO:0000259" key="2">
    <source>
        <dbReference type="Pfam" id="PF13173"/>
    </source>
</evidence>
<dbReference type="KEGG" id="tper:IWA51_06840"/>
<dbReference type="RefSeq" id="WP_198441879.1">
    <property type="nucleotide sequence ID" value="NZ_CBCSHE010000003.1"/>
</dbReference>
<organism evidence="5 6">
    <name type="scientific">Treponema peruense</name>
    <dbReference type="NCBI Taxonomy" id="2787628"/>
    <lineage>
        <taxon>Bacteria</taxon>
        <taxon>Pseudomonadati</taxon>
        <taxon>Spirochaetota</taxon>
        <taxon>Spirochaetia</taxon>
        <taxon>Spirochaetales</taxon>
        <taxon>Treponemataceae</taxon>
        <taxon>Treponema</taxon>
    </lineage>
</organism>
<name>A0A7T3RBE8_9SPIR</name>
<dbReference type="InterPro" id="IPR027824">
    <property type="entry name" value="DUF4469"/>
</dbReference>
<dbReference type="InterPro" id="IPR010992">
    <property type="entry name" value="IHF-like_DNA-bd_dom_sf"/>
</dbReference>
<evidence type="ECO:0000259" key="4">
    <source>
        <dbReference type="Pfam" id="PF14734"/>
    </source>
</evidence>
<dbReference type="PANTHER" id="PTHR43566">
    <property type="entry name" value="CONSERVED PROTEIN"/>
    <property type="match status" value="1"/>
</dbReference>
<dbReference type="SUPFAM" id="SSF52540">
    <property type="entry name" value="P-loop containing nucleoside triphosphate hydrolases"/>
    <property type="match status" value="1"/>
</dbReference>
<evidence type="ECO:0000313" key="5">
    <source>
        <dbReference type="EMBL" id="QPZ99999.1"/>
    </source>
</evidence>
<feature type="domain" description="AAA" evidence="2">
    <location>
        <begin position="20"/>
        <end position="135"/>
    </location>
</feature>